<dbReference type="InterPro" id="IPR037524">
    <property type="entry name" value="PA14/GLEYA"/>
</dbReference>
<keyword evidence="6 7" id="KW-0326">Glycosidase</keyword>
<dbReference type="SMART" id="SM00758">
    <property type="entry name" value="PA14"/>
    <property type="match status" value="1"/>
</dbReference>
<dbReference type="InterPro" id="IPR002772">
    <property type="entry name" value="Glyco_hydro_3_C"/>
</dbReference>
<dbReference type="RefSeq" id="XP_066804333.1">
    <property type="nucleotide sequence ID" value="XM_066945644.1"/>
</dbReference>
<evidence type="ECO:0000256" key="3">
    <source>
        <dbReference type="ARBA" id="ARBA00012744"/>
    </source>
</evidence>
<name>A0AAW0Z1Q8_9TREE</name>
<dbReference type="PANTHER" id="PTHR42715">
    <property type="entry name" value="BETA-GLUCOSIDASE"/>
    <property type="match status" value="1"/>
</dbReference>
<protein>
    <recommendedName>
        <fullName evidence="3 7">beta-glucosidase</fullName>
        <ecNumber evidence="3 7">3.2.1.21</ecNumber>
    </recommendedName>
</protein>
<evidence type="ECO:0000256" key="4">
    <source>
        <dbReference type="ARBA" id="ARBA00022801"/>
    </source>
</evidence>
<dbReference type="AlphaFoldDB" id="A0AAW0Z1Q8"/>
<dbReference type="Proteomes" id="UP001388673">
    <property type="component" value="Unassembled WGS sequence"/>
</dbReference>
<accession>A0AAW0Z1Q8</accession>
<evidence type="ECO:0000313" key="10">
    <source>
        <dbReference type="Proteomes" id="UP001388673"/>
    </source>
</evidence>
<keyword evidence="4 7" id="KW-0378">Hydrolase</keyword>
<dbReference type="InterPro" id="IPR011658">
    <property type="entry name" value="PA14_dom"/>
</dbReference>
<dbReference type="Pfam" id="PF01915">
    <property type="entry name" value="Glyco_hydro_3_C"/>
    <property type="match status" value="1"/>
</dbReference>
<dbReference type="KEGG" id="kne:92179789"/>
<dbReference type="SUPFAM" id="SSF51445">
    <property type="entry name" value="(Trans)glycosidases"/>
    <property type="match status" value="1"/>
</dbReference>
<keyword evidence="10" id="KW-1185">Reference proteome</keyword>
<dbReference type="InterPro" id="IPR001764">
    <property type="entry name" value="Glyco_hydro_3_N"/>
</dbReference>
<dbReference type="GO" id="GO:0008422">
    <property type="term" value="F:beta-glucosidase activity"/>
    <property type="evidence" value="ECO:0007669"/>
    <property type="project" value="UniProtKB-EC"/>
</dbReference>
<comment type="pathway">
    <text evidence="7">Glycan metabolism; cellulose degradation.</text>
</comment>
<dbReference type="GO" id="GO:0009251">
    <property type="term" value="P:glucan catabolic process"/>
    <property type="evidence" value="ECO:0007669"/>
    <property type="project" value="TreeGrafter"/>
</dbReference>
<comment type="catalytic activity">
    <reaction evidence="1 7">
        <text>Hydrolysis of terminal, non-reducing beta-D-glucosyl residues with release of beta-D-glucose.</text>
        <dbReference type="EC" id="3.2.1.21"/>
    </reaction>
</comment>
<dbReference type="Gene3D" id="2.60.40.10">
    <property type="entry name" value="Immunoglobulins"/>
    <property type="match status" value="1"/>
</dbReference>
<dbReference type="InterPro" id="IPR050288">
    <property type="entry name" value="Cellulose_deg_GH3"/>
</dbReference>
<dbReference type="Pfam" id="PF14310">
    <property type="entry name" value="Fn3-like"/>
    <property type="match status" value="1"/>
</dbReference>
<dbReference type="InterPro" id="IPR036962">
    <property type="entry name" value="Glyco_hydro_3_N_sf"/>
</dbReference>
<dbReference type="SUPFAM" id="SSF52279">
    <property type="entry name" value="Beta-D-glucan exohydrolase, C-terminal domain"/>
    <property type="match status" value="1"/>
</dbReference>
<organism evidence="9 10">
    <name type="scientific">Kwoniella newhampshirensis</name>
    <dbReference type="NCBI Taxonomy" id="1651941"/>
    <lineage>
        <taxon>Eukaryota</taxon>
        <taxon>Fungi</taxon>
        <taxon>Dikarya</taxon>
        <taxon>Basidiomycota</taxon>
        <taxon>Agaricomycotina</taxon>
        <taxon>Tremellomycetes</taxon>
        <taxon>Tremellales</taxon>
        <taxon>Cryptococcaceae</taxon>
        <taxon>Kwoniella</taxon>
    </lineage>
</organism>
<dbReference type="InterPro" id="IPR019800">
    <property type="entry name" value="Glyco_hydro_3_AS"/>
</dbReference>
<gene>
    <name evidence="9" type="ORF">IAR55_002531</name>
</gene>
<evidence type="ECO:0000259" key="8">
    <source>
        <dbReference type="PROSITE" id="PS51820"/>
    </source>
</evidence>
<evidence type="ECO:0000256" key="7">
    <source>
        <dbReference type="RuleBase" id="RU361161"/>
    </source>
</evidence>
<dbReference type="SMART" id="SM01217">
    <property type="entry name" value="Fn3_like"/>
    <property type="match status" value="1"/>
</dbReference>
<dbReference type="PRINTS" id="PR00133">
    <property type="entry name" value="GLHYDRLASE3"/>
</dbReference>
<evidence type="ECO:0000256" key="6">
    <source>
        <dbReference type="ARBA" id="ARBA00023295"/>
    </source>
</evidence>
<dbReference type="EC" id="3.2.1.21" evidence="3 7"/>
<dbReference type="InterPro" id="IPR026891">
    <property type="entry name" value="Fn3-like"/>
</dbReference>
<keyword evidence="7" id="KW-0624">Polysaccharide degradation</keyword>
<dbReference type="Pfam" id="PF07691">
    <property type="entry name" value="PA14"/>
    <property type="match status" value="1"/>
</dbReference>
<dbReference type="InterPro" id="IPR013783">
    <property type="entry name" value="Ig-like_fold"/>
</dbReference>
<comment type="caution">
    <text evidence="9">The sequence shown here is derived from an EMBL/GenBank/DDBJ whole genome shotgun (WGS) entry which is preliminary data.</text>
</comment>
<proteinExistence type="inferred from homology"/>
<sequence length="865" mass="95085">MSGRPRTNAEMDRSFLTASIPDLLKQLKVEEKIVLLAGKDWWNTVPIPRLNIPSIKVTDGPNGARGDSFYHMTPAIALPSATSLGATFSRSLIHDAGVLLAAETKARNAVCLLAPTINIQRSPLGGRAFESFSEDPTLSGLMAAAYINGLQSQGVSATIKHFVVNDQEHERMGEDVIVSSRPLREIYLRPFQIAQKLSKPYAFMTSYNKLNGVHCSEHPWLLKELLRKEWGHEGLIMSDWYGVYSVSDSINAGLSLEMPGPANWRTQPLILHSISAHKIDPRQLDKVVSEVLTWVQSLTKLNEELVYSPPSDEKTRHEDRETDAKFLRRLAGEGIVLLKNEGGVLPLKGNKKVAVIGPNAKDSVLTGGGSAKLRSAWSSTPYAGLASNAPDSIDLSYSLGAITAKFLPILDSDYTAPDGSRGFELRHYPIDDDGKQASEPGYIEIRDSSDMLMADFVHPALGNHFFTELNAVFTAPETVECEFGLAVTGTGRLWVDGELVIDNSKDQERGSLFFGCGTTEKKGTFKVEKGKKYKLRVLHDSRSAVVAEGGESTPFSAKGLRVGAFKVFDPDQAIKDAASLAASSDVAVVVAGLNSDWESEGYDRPDLTLPLRTNELIDAVSAANPNTVVVIQAGSAVSMPWIDKVKGVVYAWYLGNETGNAIADIVYGAQNPSGRLPISLPKREIDIAAHLNSKSARTKVHYEEGIWVGYKHHNARGIEPLFPFGHGLSYTTFDYSDLKIISLPQEIQDPNEFKVTVGVKVRNTGKITGSHSVHFYVSPPEESSTGLKHPQWTLQAFEKVYDLQPGESRDVQVTLDKYAVSHWDELWDTWRVEVGEWTVRIGVDAQTMKGEAKFTIDQEIEWRGL</sequence>
<dbReference type="Pfam" id="PF00933">
    <property type="entry name" value="Glyco_hydro_3"/>
    <property type="match status" value="1"/>
</dbReference>
<dbReference type="Gene3D" id="2.60.120.260">
    <property type="entry name" value="Galactose-binding domain-like"/>
    <property type="match status" value="1"/>
</dbReference>
<dbReference type="Gene3D" id="3.40.50.1700">
    <property type="entry name" value="Glycoside hydrolase family 3 C-terminal domain"/>
    <property type="match status" value="1"/>
</dbReference>
<evidence type="ECO:0000313" key="9">
    <source>
        <dbReference type="EMBL" id="KAK8861708.1"/>
    </source>
</evidence>
<dbReference type="PROSITE" id="PS51820">
    <property type="entry name" value="PA14"/>
    <property type="match status" value="1"/>
</dbReference>
<dbReference type="EMBL" id="JBCAWK010000004">
    <property type="protein sequence ID" value="KAK8861708.1"/>
    <property type="molecule type" value="Genomic_DNA"/>
</dbReference>
<dbReference type="GeneID" id="92179789"/>
<evidence type="ECO:0000256" key="5">
    <source>
        <dbReference type="ARBA" id="ARBA00023277"/>
    </source>
</evidence>
<evidence type="ECO:0000256" key="1">
    <source>
        <dbReference type="ARBA" id="ARBA00000448"/>
    </source>
</evidence>
<dbReference type="PANTHER" id="PTHR42715:SF10">
    <property type="entry name" value="BETA-GLUCOSIDASE"/>
    <property type="match status" value="1"/>
</dbReference>
<keyword evidence="5 7" id="KW-0119">Carbohydrate metabolism</keyword>
<comment type="similarity">
    <text evidence="2 7">Belongs to the glycosyl hydrolase 3 family.</text>
</comment>
<dbReference type="PROSITE" id="PS00775">
    <property type="entry name" value="GLYCOSYL_HYDROL_F3"/>
    <property type="match status" value="1"/>
</dbReference>
<dbReference type="InterPro" id="IPR017853">
    <property type="entry name" value="GH"/>
</dbReference>
<dbReference type="InterPro" id="IPR036881">
    <property type="entry name" value="Glyco_hydro_3_C_sf"/>
</dbReference>
<dbReference type="Gene3D" id="3.20.20.300">
    <property type="entry name" value="Glycoside hydrolase, family 3, N-terminal domain"/>
    <property type="match status" value="1"/>
</dbReference>
<reference evidence="9 10" key="1">
    <citation type="journal article" date="2024" name="bioRxiv">
        <title>Comparative genomics of Cryptococcus and Kwoniella reveals pathogenesis evolution and contrasting karyotype dynamics via intercentromeric recombination or chromosome fusion.</title>
        <authorList>
            <person name="Coelho M.A."/>
            <person name="David-Palma M."/>
            <person name="Shea T."/>
            <person name="Bowers K."/>
            <person name="McGinley-Smith S."/>
            <person name="Mohammad A.W."/>
            <person name="Gnirke A."/>
            <person name="Yurkov A.M."/>
            <person name="Nowrousian M."/>
            <person name="Sun S."/>
            <person name="Cuomo C.A."/>
            <person name="Heitman J."/>
        </authorList>
    </citation>
    <scope>NUCLEOTIDE SEQUENCE [LARGE SCALE GENOMIC DNA]</scope>
    <source>
        <strain evidence="9 10">CBS 13917</strain>
    </source>
</reference>
<feature type="domain" description="PA14" evidence="8">
    <location>
        <begin position="418"/>
        <end position="578"/>
    </location>
</feature>
<evidence type="ECO:0000256" key="2">
    <source>
        <dbReference type="ARBA" id="ARBA00005336"/>
    </source>
</evidence>
<dbReference type="FunFam" id="3.20.20.300:FF:000006">
    <property type="entry name" value="Beta-glucosidase H"/>
    <property type="match status" value="1"/>
</dbReference>